<dbReference type="EMBL" id="FNDJ01000031">
    <property type="protein sequence ID" value="SDL80115.1"/>
    <property type="molecule type" value="Genomic_DNA"/>
</dbReference>
<feature type="transmembrane region" description="Helical" evidence="1">
    <location>
        <begin position="639"/>
        <end position="657"/>
    </location>
</feature>
<organism evidence="3 4">
    <name type="scientific">Nonomuraea jiangxiensis</name>
    <dbReference type="NCBI Taxonomy" id="633440"/>
    <lineage>
        <taxon>Bacteria</taxon>
        <taxon>Bacillati</taxon>
        <taxon>Actinomycetota</taxon>
        <taxon>Actinomycetes</taxon>
        <taxon>Streptosporangiales</taxon>
        <taxon>Streptosporangiaceae</taxon>
        <taxon>Nonomuraea</taxon>
    </lineage>
</organism>
<keyword evidence="4" id="KW-1185">Reference proteome</keyword>
<dbReference type="STRING" id="633440.SAMN05421869_1314"/>
<evidence type="ECO:0000259" key="2">
    <source>
        <dbReference type="PROSITE" id="PS50837"/>
    </source>
</evidence>
<evidence type="ECO:0000313" key="4">
    <source>
        <dbReference type="Proteomes" id="UP000199202"/>
    </source>
</evidence>
<gene>
    <name evidence="3" type="ORF">SAMN05421869_1314</name>
</gene>
<dbReference type="PROSITE" id="PS50837">
    <property type="entry name" value="NACHT"/>
    <property type="match status" value="1"/>
</dbReference>
<name>A0A1G9N2N3_9ACTN</name>
<proteinExistence type="predicted"/>
<feature type="transmembrane region" description="Helical" evidence="1">
    <location>
        <begin position="12"/>
        <end position="31"/>
    </location>
</feature>
<feature type="transmembrane region" description="Helical" evidence="1">
    <location>
        <begin position="530"/>
        <end position="550"/>
    </location>
</feature>
<keyword evidence="1" id="KW-0812">Transmembrane</keyword>
<protein>
    <submittedName>
        <fullName evidence="3">NACHT domain-containing protein</fullName>
    </submittedName>
</protein>
<sequence>MRRRGRAWRGVAAAGGLVLLAVCVGIVAIVFQARGLQEAANVAQLVSVLLAIPALTLPLIAWWRRTGHPPRPPASADLARAEDVLTGLVAEQWRTEVVLRSLGDPAPIPVRWRLTDRAELMDHPKLVASGKLSFTGRSDQPADLAKAFRRLRRRRLVITGGPGAGKTTLAVQLLLELADTRASDEPVPVLFPLAAWDAGTYPRLHDWLAARLEQDYPALNAAELGPEVAAALVRRGRVLPVLDGLDELPDAARANVVTALNRSLADRDQMIVTSRTEELGVALKEAGDVLTATAVIAPQALKPQIATEYLQTCLPPRPRHDWSPALKALRRSTAPGLAEVASTPLGLWLIRSVYIIPGADPAPLAGELGGDAPALRAHLLDHLIPALIATRPPSDDPAEHFRPRHRLDTHTTRRYLAYLAYHFHPATTRDLAWWRIAGTTSPRLRLLARVASGVVVGLPVGLVGLLGLELDFKTVPWIAASLFLWSVAGLAIGRTAGSWFQETPGHADLRLRGRIGVLRRAIRASVGTGLMTRPALGALIGIAAWVQIWLAGGPVNERLAAGLTAALTYWLGVGAVQALIQWAEQPTLTAVSTPRSSWRADRTLTLLRSIAGLVLGLVVGFATWLAAVLVTGQGQVDEGVLVSGLGLTAGLALGLVLGRHHAWLACRVVTGALAIRGRLPWRLMSFLDEAHRLGLLRAVGPIYQFRHAELHDHLATAYRRSPSPDDRS</sequence>
<reference evidence="3 4" key="1">
    <citation type="submission" date="2016-10" db="EMBL/GenBank/DDBJ databases">
        <authorList>
            <person name="de Groot N.N."/>
        </authorList>
    </citation>
    <scope>NUCLEOTIDE SEQUENCE [LARGE SCALE GENOMIC DNA]</scope>
    <source>
        <strain evidence="3 4">CGMCC 4.6533</strain>
    </source>
</reference>
<dbReference type="Proteomes" id="UP000199202">
    <property type="component" value="Unassembled WGS sequence"/>
</dbReference>
<dbReference type="Pfam" id="PF05729">
    <property type="entry name" value="NACHT"/>
    <property type="match status" value="1"/>
</dbReference>
<feature type="transmembrane region" description="Helical" evidence="1">
    <location>
        <begin position="43"/>
        <end position="63"/>
    </location>
</feature>
<feature type="transmembrane region" description="Helical" evidence="1">
    <location>
        <begin position="604"/>
        <end position="627"/>
    </location>
</feature>
<feature type="transmembrane region" description="Helical" evidence="1">
    <location>
        <begin position="446"/>
        <end position="468"/>
    </location>
</feature>
<evidence type="ECO:0000256" key="1">
    <source>
        <dbReference type="SAM" id="Phobius"/>
    </source>
</evidence>
<keyword evidence="1" id="KW-0472">Membrane</keyword>
<dbReference type="InterPro" id="IPR007111">
    <property type="entry name" value="NACHT_NTPase"/>
</dbReference>
<dbReference type="SUPFAM" id="SSF52540">
    <property type="entry name" value="P-loop containing nucleoside triphosphate hydrolases"/>
    <property type="match status" value="1"/>
</dbReference>
<feature type="domain" description="NACHT" evidence="2">
    <location>
        <begin position="154"/>
        <end position="276"/>
    </location>
</feature>
<evidence type="ECO:0000313" key="3">
    <source>
        <dbReference type="EMBL" id="SDL80115.1"/>
    </source>
</evidence>
<dbReference type="AlphaFoldDB" id="A0A1G9N2N3"/>
<feature type="transmembrane region" description="Helical" evidence="1">
    <location>
        <begin position="562"/>
        <end position="583"/>
    </location>
</feature>
<accession>A0A1G9N2N3</accession>
<keyword evidence="1" id="KW-1133">Transmembrane helix</keyword>
<dbReference type="Gene3D" id="3.40.50.300">
    <property type="entry name" value="P-loop containing nucleotide triphosphate hydrolases"/>
    <property type="match status" value="1"/>
</dbReference>
<dbReference type="InterPro" id="IPR027417">
    <property type="entry name" value="P-loop_NTPase"/>
</dbReference>
<feature type="transmembrane region" description="Helical" evidence="1">
    <location>
        <begin position="474"/>
        <end position="492"/>
    </location>
</feature>